<keyword evidence="10" id="KW-1185">Reference proteome</keyword>
<evidence type="ECO:0000256" key="2">
    <source>
        <dbReference type="ARBA" id="ARBA00004496"/>
    </source>
</evidence>
<reference evidence="9 10" key="1">
    <citation type="journal article" date="2024" name="Science">
        <title>Giant polyketide synthase enzymes in the biosynthesis of giant marine polyether toxins.</title>
        <authorList>
            <person name="Fallon T.R."/>
            <person name="Shende V.V."/>
            <person name="Wierzbicki I.H."/>
            <person name="Pendleton A.L."/>
            <person name="Watervoot N.F."/>
            <person name="Auber R.P."/>
            <person name="Gonzalez D.J."/>
            <person name="Wisecaver J.H."/>
            <person name="Moore B.S."/>
        </authorList>
    </citation>
    <scope>NUCLEOTIDE SEQUENCE [LARGE SCALE GENOMIC DNA]</scope>
    <source>
        <strain evidence="9 10">12B1</strain>
    </source>
</reference>
<dbReference type="Pfam" id="PF20252">
    <property type="entry name" value="BIG2_C"/>
    <property type="match status" value="1"/>
</dbReference>
<dbReference type="SUPFAM" id="SSF48425">
    <property type="entry name" value="Sec7 domain"/>
    <property type="match status" value="1"/>
</dbReference>
<dbReference type="InterPro" id="IPR046455">
    <property type="entry name" value="Sec7/BIG1-like_C"/>
</dbReference>
<organism evidence="9 10">
    <name type="scientific">Prymnesium parvum</name>
    <name type="common">Toxic golden alga</name>
    <dbReference type="NCBI Taxonomy" id="97485"/>
    <lineage>
        <taxon>Eukaryota</taxon>
        <taxon>Haptista</taxon>
        <taxon>Haptophyta</taxon>
        <taxon>Prymnesiophyceae</taxon>
        <taxon>Prymnesiales</taxon>
        <taxon>Prymnesiaceae</taxon>
        <taxon>Prymnesium</taxon>
    </lineage>
</organism>
<dbReference type="GO" id="GO:0015031">
    <property type="term" value="P:protein transport"/>
    <property type="evidence" value="ECO:0007669"/>
    <property type="project" value="UniProtKB-KW"/>
</dbReference>
<evidence type="ECO:0000256" key="4">
    <source>
        <dbReference type="ARBA" id="ARBA00022490"/>
    </source>
</evidence>
<dbReference type="SUPFAM" id="SSF48371">
    <property type="entry name" value="ARM repeat"/>
    <property type="match status" value="2"/>
</dbReference>
<dbReference type="InterPro" id="IPR023394">
    <property type="entry name" value="Sec7_C_sf"/>
</dbReference>
<feature type="domain" description="SEC7" evidence="8">
    <location>
        <begin position="522"/>
        <end position="709"/>
    </location>
</feature>
<dbReference type="InterPro" id="IPR016024">
    <property type="entry name" value="ARM-type_fold"/>
</dbReference>
<comment type="subcellular location">
    <subcellularLocation>
        <location evidence="2">Cytoplasm</location>
    </subcellularLocation>
    <subcellularLocation>
        <location evidence="1">Membrane</location>
    </subcellularLocation>
</comment>
<dbReference type="Pfam" id="PF16213">
    <property type="entry name" value="DCB"/>
    <property type="match status" value="1"/>
</dbReference>
<evidence type="ECO:0000313" key="9">
    <source>
        <dbReference type="EMBL" id="KAL1524510.1"/>
    </source>
</evidence>
<dbReference type="InterPro" id="IPR035999">
    <property type="entry name" value="Sec7_dom_sf"/>
</dbReference>
<dbReference type="Pfam" id="PF09324">
    <property type="entry name" value="Sec7-like_HDS"/>
    <property type="match status" value="1"/>
</dbReference>
<feature type="compositionally biased region" description="Low complexity" evidence="7">
    <location>
        <begin position="898"/>
        <end position="909"/>
    </location>
</feature>
<dbReference type="PROSITE" id="PS50190">
    <property type="entry name" value="SEC7"/>
    <property type="match status" value="1"/>
</dbReference>
<dbReference type="InterPro" id="IPR000904">
    <property type="entry name" value="Sec7_dom"/>
</dbReference>
<dbReference type="CDD" id="cd00171">
    <property type="entry name" value="Sec7"/>
    <property type="match status" value="1"/>
</dbReference>
<evidence type="ECO:0000256" key="1">
    <source>
        <dbReference type="ARBA" id="ARBA00004370"/>
    </source>
</evidence>
<evidence type="ECO:0000256" key="3">
    <source>
        <dbReference type="ARBA" id="ARBA00022448"/>
    </source>
</evidence>
<feature type="region of interest" description="Disordered" evidence="7">
    <location>
        <begin position="49"/>
        <end position="110"/>
    </location>
</feature>
<evidence type="ECO:0000256" key="7">
    <source>
        <dbReference type="SAM" id="MobiDB-lite"/>
    </source>
</evidence>
<dbReference type="InterPro" id="IPR032691">
    <property type="entry name" value="Mon2/Sec7/BIG1-like_HUS"/>
</dbReference>
<dbReference type="SMART" id="SM00222">
    <property type="entry name" value="Sec7"/>
    <property type="match status" value="1"/>
</dbReference>
<keyword evidence="4" id="KW-0963">Cytoplasm</keyword>
<evidence type="ECO:0000313" key="10">
    <source>
        <dbReference type="Proteomes" id="UP001515480"/>
    </source>
</evidence>
<evidence type="ECO:0000256" key="6">
    <source>
        <dbReference type="ARBA" id="ARBA00023136"/>
    </source>
</evidence>
<dbReference type="GO" id="GO:0005737">
    <property type="term" value="C:cytoplasm"/>
    <property type="evidence" value="ECO:0007669"/>
    <property type="project" value="UniProtKB-SubCell"/>
</dbReference>
<feature type="region of interest" description="Disordered" evidence="7">
    <location>
        <begin position="896"/>
        <end position="926"/>
    </location>
</feature>
<dbReference type="Pfam" id="PF01369">
    <property type="entry name" value="Sec7"/>
    <property type="match status" value="1"/>
</dbReference>
<dbReference type="EMBL" id="JBGBPQ010000005">
    <property type="protein sequence ID" value="KAL1524510.1"/>
    <property type="molecule type" value="Genomic_DNA"/>
</dbReference>
<dbReference type="FunFam" id="1.10.1000.11:FF:000003">
    <property type="entry name" value="Brefeldin A-inhibited guanine nucleotide-exchange protein 1"/>
    <property type="match status" value="1"/>
</dbReference>
<comment type="caution">
    <text evidence="9">The sequence shown here is derived from an EMBL/GenBank/DDBJ whole genome shotgun (WGS) entry which is preliminary data.</text>
</comment>
<sequence length="1654" mass="182742">MDPAPDLEERTMHVFISRALSKIYREAPKKYTQLRTACNEVIDELKKNGAESFPKRELESATPPLTPSQSEFSSREDGEHVEESSAMDDESEEAMDKRMLSPDNMSHGATGEALQVSGTDRYFVPLRLACESKLPRIMEVALHCIQKLLLYGYVDGKIVQVGKVKKNMMDVVMETICSCKDQEDEAVQLQIVKAVLTAVTSSVSTVHETTLLLAVKTCFYIYLVSRTAVIQTTANATLTQMLNVVFQRLEITDRSNSSMSEVQRDAFLVFRSLCKLSMKPLPEPLPSEDSIELRSKLLSLQLLYSIIQNAGAKFRSGEKFIWAIRQYLCVSLLKNGVSPISSILQISLDIFVTVIRFFKDYLKSEIGVFFSNILLRILESSNSSGQQKMLTVQALRVLVREPQLVVDLFLNYDCDLEAKNIVAHMCDGLSRLTVSHQPLTDSIEQDTALKNLALETLVVITDSMVQWASEGKDSSAKLAIEADTSLAEGSTGLSAAPSDAGPSDEGTKESGAIVPADEAKMNFEAMFHRKAELQEGVIKFNMKPKKGIQYLRKVCGLEESAEATAKFLLKTAGLDKRAVGDFLGEGDDFNKQVLYKYVDLIDFKDMTFDAALRKFLSHFWLPGEAQKIDRMMEKFAERFCSLNPGVFANPDTAYVLAYSLIMLNTDAHSSQIKKKMTQQEFVNMNRGINDSGDLPTPFLEQLYQAITTHEIRIKEDMFPSASKEPPSTRPNKSKLFNMESAAMVKESQEAFKAKASKKSTYFSSRNVEDVRPLFESTWCALLAACASVMEEPESPSSEAVYALSLRGFANCVHVAAEFGAQTERDAFVTMLAKYTYLESTKMMGKRNIESFKTLVQLALSDGNGLGNSWAQVLKCLSEFQRLHMIGTGAKTDAQLFFPSSSGESNGSNGPPNPPASTAGKHSSLRTTTRMSTAIIQPARPRSSTTGLIKDHELAAVDEMNSQTMVDKVDVVAIDRIFSNSAYLNPDAIVQFVTYLCAVSREELSSPTDPQVYSLQKIVEIAYYNMSRVRLVWARIWEVLGEFFTEVGQHHNLSIAMYAVDSLRQLSAKFLEKGELLNYQFQREFLKPFVDLMGLTSSREIKELILGCLGHMAQSRAMSIRSGWRPVFDVFAIAANDASSEITVAGFDLLRRTVNDHFEQLGEHHGECVGCLCAFLQQQQHEAVALQASKCLVEYAARLREQSPTSEEAVTSAASAEHSSALDSVGAPSSASPAMPSGSLREKVWWPLLHGLATAVGDRRFSVRASALTGLFDTVNLELAPGGALCGDLGDRVFRQLLLPMFAAVPSDPEAPVSPANLDWLQTTGRPALTALERTFCAAYSQFAPLLDDVMALLVRCLQQRQHPPLAHATAEALLHLVKETGANFSHETWASVCAELKSCFASGDAAPIDEAVPPPVGSNSTPLLTEVEAKVEAEAPPGSGPHEMQVLLLSTVYQLLQSMYPSMKLSDVEGLLNCMHSMYGKSHSVLQSQLTKVADGGAVDVDDEALRIELEAMSFYLQVLFSLYAKLEPGLTPPPKGETPPLGSDAHILLIASAAEYRLISFCLHVLRDYVKVHELAVGGNKMAQKILKQLTSNVVMLLQGILQFHEPQFEQHLQAFYPLFVDLMHCDSKLIRQTLRDIFSNRISTVLQQRQNA</sequence>
<dbReference type="GO" id="GO:0005085">
    <property type="term" value="F:guanyl-nucleotide exchange factor activity"/>
    <property type="evidence" value="ECO:0007669"/>
    <property type="project" value="InterPro"/>
</dbReference>
<dbReference type="InterPro" id="IPR015403">
    <property type="entry name" value="Mon2/Sec7/BIG1-like_HDS"/>
</dbReference>
<keyword evidence="6" id="KW-0472">Membrane</keyword>
<dbReference type="InterPro" id="IPR032629">
    <property type="entry name" value="DCB_dom"/>
</dbReference>
<dbReference type="Gene3D" id="1.10.1000.11">
    <property type="entry name" value="Arf Nucleotide-binding Site Opener,domain 2"/>
    <property type="match status" value="1"/>
</dbReference>
<feature type="region of interest" description="Disordered" evidence="7">
    <location>
        <begin position="489"/>
        <end position="510"/>
    </location>
</feature>
<evidence type="ECO:0000259" key="8">
    <source>
        <dbReference type="PROSITE" id="PS50190"/>
    </source>
</evidence>
<name>A0AB34JSI1_PRYPA</name>
<evidence type="ECO:0000256" key="5">
    <source>
        <dbReference type="ARBA" id="ARBA00022927"/>
    </source>
</evidence>
<keyword evidence="5" id="KW-0653">Protein transport</keyword>
<feature type="compositionally biased region" description="Basic and acidic residues" evidence="7">
    <location>
        <begin position="73"/>
        <end position="83"/>
    </location>
</feature>
<feature type="compositionally biased region" description="Basic and acidic residues" evidence="7">
    <location>
        <begin position="49"/>
        <end position="59"/>
    </location>
</feature>
<accession>A0AB34JSI1</accession>
<dbReference type="Pfam" id="PF12783">
    <property type="entry name" value="Sec7-like_HUS"/>
    <property type="match status" value="1"/>
</dbReference>
<dbReference type="PANTHER" id="PTHR10663:SF375">
    <property type="entry name" value="LD29171P"/>
    <property type="match status" value="1"/>
</dbReference>
<protein>
    <recommendedName>
        <fullName evidence="8">SEC7 domain-containing protein</fullName>
    </recommendedName>
</protein>
<gene>
    <name evidence="9" type="ORF">AB1Y20_019404</name>
</gene>
<keyword evidence="3" id="KW-0813">Transport</keyword>
<dbReference type="PANTHER" id="PTHR10663">
    <property type="entry name" value="GUANYL-NUCLEOTIDE EXCHANGE FACTOR"/>
    <property type="match status" value="1"/>
</dbReference>
<dbReference type="GO" id="GO:0032012">
    <property type="term" value="P:regulation of ARF protein signal transduction"/>
    <property type="evidence" value="ECO:0007669"/>
    <property type="project" value="InterPro"/>
</dbReference>
<dbReference type="Proteomes" id="UP001515480">
    <property type="component" value="Unassembled WGS sequence"/>
</dbReference>
<dbReference type="Gene3D" id="1.10.220.20">
    <property type="match status" value="1"/>
</dbReference>
<proteinExistence type="predicted"/>
<dbReference type="GO" id="GO:0016020">
    <property type="term" value="C:membrane"/>
    <property type="evidence" value="ECO:0007669"/>
    <property type="project" value="UniProtKB-SubCell"/>
</dbReference>